<evidence type="ECO:0000313" key="3">
    <source>
        <dbReference type="Proteomes" id="UP000075901"/>
    </source>
</evidence>
<evidence type="ECO:0000256" key="1">
    <source>
        <dbReference type="SAM" id="MobiDB-lite"/>
    </source>
</evidence>
<reference evidence="3" key="1">
    <citation type="submission" date="2013-09" db="EMBL/GenBank/DDBJ databases">
        <title>The Genome Sequence of Anopheles maculatus species B.</title>
        <authorList>
            <consortium name="The Broad Institute Genomics Platform"/>
            <person name="Neafsey D.E."/>
            <person name="Besansky N."/>
            <person name="Howell P."/>
            <person name="Walton C."/>
            <person name="Young S.K."/>
            <person name="Zeng Q."/>
            <person name="Gargeya S."/>
            <person name="Fitzgerald M."/>
            <person name="Haas B."/>
            <person name="Abouelleil A."/>
            <person name="Allen A.W."/>
            <person name="Alvarado L."/>
            <person name="Arachchi H.M."/>
            <person name="Berlin A.M."/>
            <person name="Chapman S.B."/>
            <person name="Gainer-Dewar J."/>
            <person name="Goldberg J."/>
            <person name="Griggs A."/>
            <person name="Gujja S."/>
            <person name="Hansen M."/>
            <person name="Howarth C."/>
            <person name="Imamovic A."/>
            <person name="Ireland A."/>
            <person name="Larimer J."/>
            <person name="McCowan C."/>
            <person name="Murphy C."/>
            <person name="Pearson M."/>
            <person name="Poon T.W."/>
            <person name="Priest M."/>
            <person name="Roberts A."/>
            <person name="Saif S."/>
            <person name="Shea T."/>
            <person name="Sisk P."/>
            <person name="Sykes S."/>
            <person name="Wortman J."/>
            <person name="Nusbaum C."/>
            <person name="Birren B."/>
        </authorList>
    </citation>
    <scope>NUCLEOTIDE SEQUENCE [LARGE SCALE GENOMIC DNA]</scope>
    <source>
        <strain evidence="3">maculatus3</strain>
    </source>
</reference>
<organism evidence="2 3">
    <name type="scientific">Anopheles maculatus</name>
    <dbReference type="NCBI Taxonomy" id="74869"/>
    <lineage>
        <taxon>Eukaryota</taxon>
        <taxon>Metazoa</taxon>
        <taxon>Ecdysozoa</taxon>
        <taxon>Arthropoda</taxon>
        <taxon>Hexapoda</taxon>
        <taxon>Insecta</taxon>
        <taxon>Pterygota</taxon>
        <taxon>Neoptera</taxon>
        <taxon>Endopterygota</taxon>
        <taxon>Diptera</taxon>
        <taxon>Nematocera</taxon>
        <taxon>Culicoidea</taxon>
        <taxon>Culicidae</taxon>
        <taxon>Anophelinae</taxon>
        <taxon>Anopheles</taxon>
        <taxon>Anopheles maculatus group</taxon>
    </lineage>
</organism>
<dbReference type="GO" id="GO:0005634">
    <property type="term" value="C:nucleus"/>
    <property type="evidence" value="ECO:0007669"/>
    <property type="project" value="TreeGrafter"/>
</dbReference>
<dbReference type="GO" id="GO:0070129">
    <property type="term" value="P:regulation of mitochondrial translation"/>
    <property type="evidence" value="ECO:0007669"/>
    <property type="project" value="TreeGrafter"/>
</dbReference>
<dbReference type="PANTHER" id="PTHR46669:SF1">
    <property type="entry name" value="LEUCINE-RICH PPR MOTIF-CONTAINING PROTEIN, MITOCHONDRIAL"/>
    <property type="match status" value="1"/>
</dbReference>
<feature type="region of interest" description="Disordered" evidence="1">
    <location>
        <begin position="90"/>
        <end position="142"/>
    </location>
</feature>
<dbReference type="EnsemblMetazoa" id="AMAM000622-RA">
    <property type="protein sequence ID" value="AMAM000622-PA"/>
    <property type="gene ID" value="AMAM000622"/>
</dbReference>
<protein>
    <submittedName>
        <fullName evidence="2">Uncharacterized protein</fullName>
    </submittedName>
</protein>
<feature type="compositionally biased region" description="Low complexity" evidence="1">
    <location>
        <begin position="125"/>
        <end position="142"/>
    </location>
</feature>
<evidence type="ECO:0000313" key="2">
    <source>
        <dbReference type="EnsemblMetazoa" id="AMAM000622-PA"/>
    </source>
</evidence>
<reference evidence="2" key="2">
    <citation type="submission" date="2020-05" db="UniProtKB">
        <authorList>
            <consortium name="EnsemblMetazoa"/>
        </authorList>
    </citation>
    <scope>IDENTIFICATION</scope>
    <source>
        <strain evidence="2">maculatus3</strain>
    </source>
</reference>
<dbReference type="GO" id="GO:0003730">
    <property type="term" value="F:mRNA 3'-UTR binding"/>
    <property type="evidence" value="ECO:0007669"/>
    <property type="project" value="TreeGrafter"/>
</dbReference>
<dbReference type="InterPro" id="IPR033490">
    <property type="entry name" value="LRP130"/>
</dbReference>
<dbReference type="Proteomes" id="UP000075901">
    <property type="component" value="Unassembled WGS sequence"/>
</dbReference>
<accession>A0A182S6H3</accession>
<dbReference type="AlphaFoldDB" id="A0A182S6H3"/>
<sequence>MFQKVIQQARDTKDATLCQRLIDHLRESNVSEKGKGLIYSCMVDILVAKEKPEEALAALEQGLKVTCLENVNRTALRRLQDALAAKGKPFPLTIPAKNAKTAQDPSSTSSSDSDSESSSDEEPSKAAAKSSSSSKPSSKNLS</sequence>
<dbReference type="GO" id="GO:0005739">
    <property type="term" value="C:mitochondrion"/>
    <property type="evidence" value="ECO:0007669"/>
    <property type="project" value="TreeGrafter"/>
</dbReference>
<dbReference type="VEuPathDB" id="VectorBase:AMAM000622"/>
<proteinExistence type="predicted"/>
<keyword evidence="3" id="KW-1185">Reference proteome</keyword>
<name>A0A182S6H3_9DIPT</name>
<dbReference type="PANTHER" id="PTHR46669">
    <property type="entry name" value="LEUCINE-RICH PPR MOTIF-CONTAINING PROTEIN, MITOCHONDRIAL"/>
    <property type="match status" value="1"/>
</dbReference>